<evidence type="ECO:0000256" key="1">
    <source>
        <dbReference type="ARBA" id="ARBA00005868"/>
    </source>
</evidence>
<evidence type="ECO:0000256" key="8">
    <source>
        <dbReference type="ARBA" id="ARBA00022840"/>
    </source>
</evidence>
<reference evidence="15 16" key="1">
    <citation type="submission" date="2018-10" db="EMBL/GenBank/DDBJ databases">
        <title>Dokdonia luteus sp. nov., isolated from sea water.</title>
        <authorList>
            <person name="Zhou L.Y."/>
            <person name="Du Z.J."/>
        </authorList>
    </citation>
    <scope>NUCLEOTIDE SEQUENCE [LARGE SCALE GENOMIC DNA]</scope>
    <source>
        <strain evidence="15 16">SH27</strain>
    </source>
</reference>
<dbReference type="OrthoDB" id="1521973at2"/>
<dbReference type="Gene3D" id="3.40.50.300">
    <property type="entry name" value="P-loop containing nucleotide triphosphate hydrolases"/>
    <property type="match status" value="2"/>
</dbReference>
<dbReference type="InterPro" id="IPR027417">
    <property type="entry name" value="P-loop_NTPase"/>
</dbReference>
<keyword evidence="3" id="KW-0820">tRNA-binding</keyword>
<dbReference type="Gene3D" id="1.10.287.380">
    <property type="entry name" value="Valyl-tRNA synthetase, C-terminal domain"/>
    <property type="match status" value="1"/>
</dbReference>
<comment type="similarity">
    <text evidence="1">Belongs to the ABC transporter superfamily. ABCF family. Translational throttle EttA subfamily.</text>
</comment>
<dbReference type="EMBL" id="REFV01000020">
    <property type="protein sequence ID" value="RMB56224.1"/>
    <property type="molecule type" value="Genomic_DNA"/>
</dbReference>
<evidence type="ECO:0000256" key="3">
    <source>
        <dbReference type="ARBA" id="ARBA00022555"/>
    </source>
</evidence>
<dbReference type="SUPFAM" id="SSF52540">
    <property type="entry name" value="P-loop containing nucleoside triphosphate hydrolases"/>
    <property type="match status" value="2"/>
</dbReference>
<keyword evidence="4" id="KW-0699">rRNA-binding</keyword>
<dbReference type="GO" id="GO:0006412">
    <property type="term" value="P:translation"/>
    <property type="evidence" value="ECO:0007669"/>
    <property type="project" value="UniProtKB-KW"/>
</dbReference>
<evidence type="ECO:0000256" key="5">
    <source>
        <dbReference type="ARBA" id="ARBA00022737"/>
    </source>
</evidence>
<evidence type="ECO:0000256" key="12">
    <source>
        <dbReference type="SAM" id="Coils"/>
    </source>
</evidence>
<keyword evidence="2" id="KW-0963">Cytoplasm</keyword>
<keyword evidence="5" id="KW-0677">Repeat</keyword>
<feature type="domain" description="ABC transporter" evidence="14">
    <location>
        <begin position="4"/>
        <end position="248"/>
    </location>
</feature>
<dbReference type="RefSeq" id="WP_121918589.1">
    <property type="nucleotide sequence ID" value="NZ_REFV01000020.1"/>
</dbReference>
<dbReference type="GO" id="GO:0019843">
    <property type="term" value="F:rRNA binding"/>
    <property type="evidence" value="ECO:0007669"/>
    <property type="project" value="UniProtKB-KW"/>
</dbReference>
<dbReference type="Pfam" id="PF00005">
    <property type="entry name" value="ABC_tran"/>
    <property type="match status" value="2"/>
</dbReference>
<feature type="coiled-coil region" evidence="12">
    <location>
        <begin position="576"/>
        <end position="634"/>
    </location>
</feature>
<evidence type="ECO:0000256" key="13">
    <source>
        <dbReference type="SAM" id="MobiDB-lite"/>
    </source>
</evidence>
<dbReference type="GO" id="GO:0005524">
    <property type="term" value="F:ATP binding"/>
    <property type="evidence" value="ECO:0007669"/>
    <property type="project" value="UniProtKB-KW"/>
</dbReference>
<dbReference type="PROSITE" id="PS50893">
    <property type="entry name" value="ABC_TRANSPORTER_2"/>
    <property type="match status" value="2"/>
</dbReference>
<dbReference type="InterPro" id="IPR051309">
    <property type="entry name" value="ABCF_ATPase"/>
</dbReference>
<comment type="caution">
    <text evidence="15">The sequence shown here is derived from an EMBL/GenBank/DDBJ whole genome shotgun (WGS) entry which is preliminary data.</text>
</comment>
<dbReference type="GO" id="GO:0000049">
    <property type="term" value="F:tRNA binding"/>
    <property type="evidence" value="ECO:0007669"/>
    <property type="project" value="UniProtKB-KW"/>
</dbReference>
<evidence type="ECO:0000256" key="2">
    <source>
        <dbReference type="ARBA" id="ARBA00022490"/>
    </source>
</evidence>
<organism evidence="15 16">
    <name type="scientific">Dokdonia sinensis</name>
    <dbReference type="NCBI Taxonomy" id="2479847"/>
    <lineage>
        <taxon>Bacteria</taxon>
        <taxon>Pseudomonadati</taxon>
        <taxon>Bacteroidota</taxon>
        <taxon>Flavobacteriia</taxon>
        <taxon>Flavobacteriales</taxon>
        <taxon>Flavobacteriaceae</taxon>
        <taxon>Dokdonia</taxon>
    </lineage>
</organism>
<keyword evidence="9" id="KW-0810">Translation regulation</keyword>
<dbReference type="Pfam" id="PF12848">
    <property type="entry name" value="ABC_tran_Xtn"/>
    <property type="match status" value="1"/>
</dbReference>
<dbReference type="InterPro" id="IPR003439">
    <property type="entry name" value="ABC_transporter-like_ATP-bd"/>
</dbReference>
<dbReference type="CDD" id="cd03221">
    <property type="entry name" value="ABCF_EF-3"/>
    <property type="match status" value="2"/>
</dbReference>
<evidence type="ECO:0000256" key="11">
    <source>
        <dbReference type="ARBA" id="ARBA00022917"/>
    </source>
</evidence>
<evidence type="ECO:0000256" key="7">
    <source>
        <dbReference type="ARBA" id="ARBA00022801"/>
    </source>
</evidence>
<evidence type="ECO:0000256" key="4">
    <source>
        <dbReference type="ARBA" id="ARBA00022730"/>
    </source>
</evidence>
<dbReference type="FunFam" id="3.40.50.300:FF:000183">
    <property type="entry name" value="ABC transporter ATP-binding protein yjjK"/>
    <property type="match status" value="1"/>
</dbReference>
<dbReference type="Pfam" id="PF16326">
    <property type="entry name" value="ABC_tran_CTD"/>
    <property type="match status" value="1"/>
</dbReference>
<dbReference type="InterPro" id="IPR032524">
    <property type="entry name" value="ABC_tran_C"/>
</dbReference>
<dbReference type="InterPro" id="IPR017871">
    <property type="entry name" value="ABC_transporter-like_CS"/>
</dbReference>
<dbReference type="InterPro" id="IPR003593">
    <property type="entry name" value="AAA+_ATPase"/>
</dbReference>
<keyword evidence="8 15" id="KW-0067">ATP-binding</keyword>
<feature type="domain" description="ABC transporter" evidence="14">
    <location>
        <begin position="313"/>
        <end position="531"/>
    </location>
</feature>
<evidence type="ECO:0000313" key="15">
    <source>
        <dbReference type="EMBL" id="RMB56224.1"/>
    </source>
</evidence>
<dbReference type="FunFam" id="3.40.50.300:FF:000011">
    <property type="entry name" value="Putative ABC transporter ATP-binding component"/>
    <property type="match status" value="1"/>
</dbReference>
<feature type="region of interest" description="Disordered" evidence="13">
    <location>
        <begin position="547"/>
        <end position="570"/>
    </location>
</feature>
<dbReference type="GO" id="GO:0006417">
    <property type="term" value="P:regulation of translation"/>
    <property type="evidence" value="ECO:0007669"/>
    <property type="project" value="UniProtKB-KW"/>
</dbReference>
<dbReference type="InterPro" id="IPR037118">
    <property type="entry name" value="Val-tRNA_synth_C_sf"/>
</dbReference>
<dbReference type="GO" id="GO:0016887">
    <property type="term" value="F:ATP hydrolysis activity"/>
    <property type="evidence" value="ECO:0007669"/>
    <property type="project" value="InterPro"/>
</dbReference>
<dbReference type="PROSITE" id="PS00211">
    <property type="entry name" value="ABC_TRANSPORTER_1"/>
    <property type="match status" value="1"/>
</dbReference>
<dbReference type="AlphaFoldDB" id="A0A3M0FU62"/>
<evidence type="ECO:0000313" key="16">
    <source>
        <dbReference type="Proteomes" id="UP000281985"/>
    </source>
</evidence>
<keyword evidence="12" id="KW-0175">Coiled coil</keyword>
<keyword evidence="16" id="KW-1185">Reference proteome</keyword>
<keyword evidence="6" id="KW-0547">Nucleotide-binding</keyword>
<evidence type="ECO:0000259" key="14">
    <source>
        <dbReference type="PROSITE" id="PS50893"/>
    </source>
</evidence>
<proteinExistence type="inferred from homology"/>
<keyword evidence="10" id="KW-0694">RNA-binding</keyword>
<name>A0A3M0FU62_9FLAO</name>
<gene>
    <name evidence="15" type="ORF">EAX61_15315</name>
</gene>
<protein>
    <submittedName>
        <fullName evidence="15">ABC transporter ATP-binding protein</fullName>
    </submittedName>
</protein>
<evidence type="ECO:0000256" key="6">
    <source>
        <dbReference type="ARBA" id="ARBA00022741"/>
    </source>
</evidence>
<dbReference type="PANTHER" id="PTHR42855:SF1">
    <property type="entry name" value="ABC TRANSPORTER DOMAIN-CONTAINING PROTEIN"/>
    <property type="match status" value="1"/>
</dbReference>
<dbReference type="Proteomes" id="UP000281985">
    <property type="component" value="Unassembled WGS sequence"/>
</dbReference>
<evidence type="ECO:0000256" key="10">
    <source>
        <dbReference type="ARBA" id="ARBA00022884"/>
    </source>
</evidence>
<dbReference type="SMART" id="SM00382">
    <property type="entry name" value="AAA"/>
    <property type="match status" value="2"/>
</dbReference>
<dbReference type="PANTHER" id="PTHR42855">
    <property type="entry name" value="ABC TRANSPORTER ATP-BINDING SUBUNIT"/>
    <property type="match status" value="1"/>
</dbReference>
<dbReference type="GO" id="GO:0003677">
    <property type="term" value="F:DNA binding"/>
    <property type="evidence" value="ECO:0007669"/>
    <property type="project" value="InterPro"/>
</dbReference>
<keyword evidence="7" id="KW-0378">Hydrolase</keyword>
<accession>A0A3M0FU62</accession>
<keyword evidence="11" id="KW-0648">Protein biosynthesis</keyword>
<evidence type="ECO:0000256" key="9">
    <source>
        <dbReference type="ARBA" id="ARBA00022845"/>
    </source>
</evidence>
<dbReference type="InterPro" id="IPR032781">
    <property type="entry name" value="ABC_tran_Xtn"/>
</dbReference>
<sequence length="644" mass="74074">MNYVSVENVAKSFGERVLFEDISFGINQDQKIGFVAKNGTGKTSLLHIMAGLETPDSGQVVSRKGLTISFLQQEPDLNPDLTVEETIFASDNPIMNTINAYEKALLNMEDTEAYQQAFDAMEAAQAWDFETQYKQILSKLKLDQLDRKVGLLSGGQKKRLALAAMLLEKPDLVILDEPTNHLDLEMIEWLEEYFKRESLTIFMVTHDRYFLENVCNEIVELDHGKLYSYKGNYAYYLENKEARMANEATETAKAKILYKKELDWMRRQPKARTTKSKSRIDDFYEIKERAHQRRNDHEVQLEINMERMGSKILEFHKVGKSFGDLKLLDKFDYVFKTGERVGIIGKNGTGKTTFLNIMTGALQPDAGKVIVGDTVKFGYYTQKGIEIKEGQKVIDVIKSFGDHIPLKKGRTISAGQLLERFLFDRKKQYDFVEKLSGGERKRLYLCTVFIQNPNFLILDEPTNDLDVVTLNVLENFLLDFPGCLVVVSHDRYFMDKIVDHLFVFKGNAQISDFPGNYSDYRAYEGNLNFSNEEDAPAGRAGGFAKAEHLKTTSQKTENESTDSKSWKEKQHTGALTYNEQKEYKKLEREVAQLERDKAKKQEVFLNPDLTPEEIAIHSQELQALIDKKEEKEMRWMELMEKMEG</sequence>